<proteinExistence type="predicted"/>
<evidence type="ECO:0000313" key="1">
    <source>
        <dbReference type="EMBL" id="MFD2095685.1"/>
    </source>
</evidence>
<dbReference type="RefSeq" id="WP_345340245.1">
    <property type="nucleotide sequence ID" value="NZ_BAABLI010000014.1"/>
</dbReference>
<gene>
    <name evidence="1" type="ORF">ACFSJ3_06790</name>
</gene>
<comment type="caution">
    <text evidence="1">The sequence shown here is derived from an EMBL/GenBank/DDBJ whole genome shotgun (WGS) entry which is preliminary data.</text>
</comment>
<accession>A0ABW4XJF4</accession>
<reference evidence="2" key="1">
    <citation type="journal article" date="2019" name="Int. J. Syst. Evol. Microbiol.">
        <title>The Global Catalogue of Microorganisms (GCM) 10K type strain sequencing project: providing services to taxonomists for standard genome sequencing and annotation.</title>
        <authorList>
            <consortium name="The Broad Institute Genomics Platform"/>
            <consortium name="The Broad Institute Genome Sequencing Center for Infectious Disease"/>
            <person name="Wu L."/>
            <person name="Ma J."/>
        </authorList>
    </citation>
    <scope>NUCLEOTIDE SEQUENCE [LARGE SCALE GENOMIC DNA]</scope>
    <source>
        <strain evidence="2">CGMCC 1.10992</strain>
    </source>
</reference>
<sequence length="92" mass="10537">METDSFETEIAMPAHVKFSQKGLMVESAKLSGDNMYMGYIPVMFEKDAEGVFVADMYLASCTQKDMRWKLTLNTVNTEGVLEEWHFVFDAPR</sequence>
<protein>
    <submittedName>
        <fullName evidence="1">Uncharacterized protein</fullName>
    </submittedName>
</protein>
<dbReference type="EMBL" id="JBHUHT010000009">
    <property type="protein sequence ID" value="MFD2095685.1"/>
    <property type="molecule type" value="Genomic_DNA"/>
</dbReference>
<dbReference type="Proteomes" id="UP001597380">
    <property type="component" value="Unassembled WGS sequence"/>
</dbReference>
<keyword evidence="2" id="KW-1185">Reference proteome</keyword>
<evidence type="ECO:0000313" key="2">
    <source>
        <dbReference type="Proteomes" id="UP001597380"/>
    </source>
</evidence>
<organism evidence="1 2">
    <name type="scientific">Corallincola platygyrae</name>
    <dbReference type="NCBI Taxonomy" id="1193278"/>
    <lineage>
        <taxon>Bacteria</taxon>
        <taxon>Pseudomonadati</taxon>
        <taxon>Pseudomonadota</taxon>
        <taxon>Gammaproteobacteria</taxon>
        <taxon>Alteromonadales</taxon>
        <taxon>Psychromonadaceae</taxon>
        <taxon>Corallincola</taxon>
    </lineage>
</organism>
<name>A0ABW4XJF4_9GAMM</name>